<dbReference type="GeneID" id="37179027"/>
<evidence type="ECO:0000259" key="8">
    <source>
        <dbReference type="PROSITE" id="PS51792"/>
    </source>
</evidence>
<evidence type="ECO:0000256" key="6">
    <source>
        <dbReference type="ARBA" id="ARBA00022758"/>
    </source>
</evidence>
<gene>
    <name evidence="9" type="ORF">BO86DRAFT_422377</name>
</gene>
<dbReference type="Pfam" id="PF03226">
    <property type="entry name" value="Yippee-Mis18"/>
    <property type="match status" value="1"/>
</dbReference>
<comment type="function">
    <text evidence="1">Ornithine decarboxylase (ODC) antizyme protein that negatively regulates ODC activity and intracellular polyamine biosynthesis in response to increased intracellular polyamine levels. Binds to ODC monomers, inhibiting the assembly of the functional ODC homodimer, and targets the monomers for ubiquitin-independent proteolytic destruction by the 26S proteasome.</text>
</comment>
<evidence type="ECO:0000256" key="5">
    <source>
        <dbReference type="ARBA" id="ARBA00022723"/>
    </source>
</evidence>
<comment type="similarity">
    <text evidence="2">Belongs to the yippee family.</text>
</comment>
<dbReference type="RefSeq" id="XP_025523381.1">
    <property type="nucleotide sequence ID" value="XM_025675335.1"/>
</dbReference>
<keyword evidence="10" id="KW-1185">Reference proteome</keyword>
<dbReference type="GO" id="GO:0046872">
    <property type="term" value="F:metal ion binding"/>
    <property type="evidence" value="ECO:0007669"/>
    <property type="project" value="UniProtKB-KW"/>
</dbReference>
<dbReference type="GO" id="GO:0008073">
    <property type="term" value="F:ornithine decarboxylase inhibitor activity"/>
    <property type="evidence" value="ECO:0007669"/>
    <property type="project" value="InterPro"/>
</dbReference>
<proteinExistence type="inferred from homology"/>
<evidence type="ECO:0000256" key="7">
    <source>
        <dbReference type="ARBA" id="ARBA00022833"/>
    </source>
</evidence>
<protein>
    <submittedName>
        <fullName evidence="9">Yippee-domain-containing protein</fullName>
    </submittedName>
</protein>
<dbReference type="Proteomes" id="UP000249497">
    <property type="component" value="Unassembled WGS sequence"/>
</dbReference>
<dbReference type="InterPro" id="IPR039058">
    <property type="entry name" value="Yippee_fam"/>
</dbReference>
<dbReference type="OrthoDB" id="6407410at2759"/>
<dbReference type="AlphaFoldDB" id="A0A8T8WNV8"/>
<dbReference type="InterPro" id="IPR034751">
    <property type="entry name" value="Yippee"/>
</dbReference>
<dbReference type="InterPro" id="IPR038581">
    <property type="entry name" value="ODC_AZ_sf"/>
</dbReference>
<evidence type="ECO:0000313" key="9">
    <source>
        <dbReference type="EMBL" id="RAH77487.1"/>
    </source>
</evidence>
<dbReference type="SUPFAM" id="SSF55729">
    <property type="entry name" value="Acyl-CoA N-acyltransferases (Nat)"/>
    <property type="match status" value="1"/>
</dbReference>
<reference evidence="9 10" key="1">
    <citation type="submission" date="2018-02" db="EMBL/GenBank/DDBJ databases">
        <title>The genomes of Aspergillus section Nigri reveals drivers in fungal speciation.</title>
        <authorList>
            <consortium name="DOE Joint Genome Institute"/>
            <person name="Vesth T.C."/>
            <person name="Nybo J."/>
            <person name="Theobald S."/>
            <person name="Brandl J."/>
            <person name="Frisvad J.C."/>
            <person name="Nielsen K.F."/>
            <person name="Lyhne E.K."/>
            <person name="Kogle M.E."/>
            <person name="Kuo A."/>
            <person name="Riley R."/>
            <person name="Clum A."/>
            <person name="Nolan M."/>
            <person name="Lipzen A."/>
            <person name="Salamov A."/>
            <person name="Henrissat B."/>
            <person name="Wiebenga A."/>
            <person name="De vries R.P."/>
            <person name="Grigoriev I.V."/>
            <person name="Mortensen U.H."/>
            <person name="Andersen M.R."/>
            <person name="Baker S.E."/>
        </authorList>
    </citation>
    <scope>NUCLEOTIDE SEQUENCE [LARGE SCALE GENOMIC DNA]</scope>
    <source>
        <strain evidence="9 10">CBS 114.51</strain>
    </source>
</reference>
<name>A0A8T8WNV8_ASPJA</name>
<dbReference type="GO" id="GO:0075523">
    <property type="term" value="P:viral translational frameshifting"/>
    <property type="evidence" value="ECO:0007669"/>
    <property type="project" value="UniProtKB-KW"/>
</dbReference>
<organism evidence="9 10">
    <name type="scientific">Aspergillus japonicus CBS 114.51</name>
    <dbReference type="NCBI Taxonomy" id="1448312"/>
    <lineage>
        <taxon>Eukaryota</taxon>
        <taxon>Fungi</taxon>
        <taxon>Dikarya</taxon>
        <taxon>Ascomycota</taxon>
        <taxon>Pezizomycotina</taxon>
        <taxon>Eurotiomycetes</taxon>
        <taxon>Eurotiomycetidae</taxon>
        <taxon>Eurotiales</taxon>
        <taxon>Aspergillaceae</taxon>
        <taxon>Aspergillus</taxon>
        <taxon>Aspergillus subgen. Circumdati</taxon>
    </lineage>
</organism>
<keyword evidence="7" id="KW-0862">Zinc</keyword>
<feature type="domain" description="Yippee" evidence="8">
    <location>
        <begin position="310"/>
        <end position="425"/>
    </location>
</feature>
<dbReference type="InterPro" id="IPR016181">
    <property type="entry name" value="Acyl_CoA_acyltransferase"/>
</dbReference>
<evidence type="ECO:0000256" key="2">
    <source>
        <dbReference type="ARBA" id="ARBA00005613"/>
    </source>
</evidence>
<sequence length="499" mass="55458">MAKSSNDISSNDSQLQRCSERSRRVSVLASCYSVNTITSTVTGFHYCTTMGTGFKPSSRPPLDLSIIPGLGISWPGNNLSEHKGEATHAIPEECERLFCEHLSVIFLGERRFTEQESPGMGAYQSQPEIVEAMHTPIQHWLEVLDYTNDVTYRGFVTSTNDGQPTIFVFFSDQTLGHGLKTGLVALFELASISAFQCLQIVACIPRPHNAVELEIVRNLGWCGFNLTTLQQWSVENDLSHTLSDKWLFLSAERHGYGRREALMFPKFLLRPGILRPRQVATPGPSSGLDPIPCSEETSNDTNKFLMGHVSCIRCSHCAADLCLTSQIISKGFTGRHGRALLVSARIIASAVSISPSSTATDCLPNTIVQKPVPRRLVTGAHMVSDLNCALCGTVLGWKYVAAEEESQRYKVGKFILETEKITTSPFWESAPKVNLVLDFETPCSEEHRESLLEDGIEFDSQDEDECEDLFAGIWSPGLAMRRKSRKMEHHLSRFRHNPS</sequence>
<evidence type="ECO:0000256" key="3">
    <source>
        <dbReference type="ARBA" id="ARBA00008796"/>
    </source>
</evidence>
<keyword evidence="6" id="KW-0688">Ribosomal frameshifting</keyword>
<comment type="subunit">
    <text evidence="4">Interacts with ODC and thereby sterically blocks ODC homodimerization.</text>
</comment>
<keyword evidence="5" id="KW-0479">Metal-binding</keyword>
<evidence type="ECO:0000256" key="1">
    <source>
        <dbReference type="ARBA" id="ARBA00002307"/>
    </source>
</evidence>
<dbReference type="EMBL" id="KZ824842">
    <property type="protein sequence ID" value="RAH77487.1"/>
    <property type="molecule type" value="Genomic_DNA"/>
</dbReference>
<accession>A0A8T8WNV8</accession>
<evidence type="ECO:0000256" key="4">
    <source>
        <dbReference type="ARBA" id="ARBA00011486"/>
    </source>
</evidence>
<dbReference type="Gene3D" id="3.40.630.60">
    <property type="match status" value="1"/>
</dbReference>
<comment type="similarity">
    <text evidence="3">Belongs to the ODC antizyme family.</text>
</comment>
<dbReference type="InterPro" id="IPR004910">
    <property type="entry name" value="Yippee/Mis18/Cereblon"/>
</dbReference>
<dbReference type="PROSITE" id="PS51792">
    <property type="entry name" value="YIPPEE"/>
    <property type="match status" value="1"/>
</dbReference>
<evidence type="ECO:0000313" key="10">
    <source>
        <dbReference type="Proteomes" id="UP000249497"/>
    </source>
</evidence>
<dbReference type="InterPro" id="IPR002993">
    <property type="entry name" value="ODC_AZ"/>
</dbReference>
<dbReference type="PANTHER" id="PTHR13848">
    <property type="entry name" value="PROTEIN YIPPEE-LIKE CG15309-RELATED"/>
    <property type="match status" value="1"/>
</dbReference>
<dbReference type="Pfam" id="PF02100">
    <property type="entry name" value="ODC_AZ"/>
    <property type="match status" value="1"/>
</dbReference>